<organism evidence="3 4">
    <name type="scientific">Kipferlia bialata</name>
    <dbReference type="NCBI Taxonomy" id="797122"/>
    <lineage>
        <taxon>Eukaryota</taxon>
        <taxon>Metamonada</taxon>
        <taxon>Carpediemonas-like organisms</taxon>
        <taxon>Kipferlia</taxon>
    </lineage>
</organism>
<dbReference type="Gene3D" id="2.130.10.10">
    <property type="entry name" value="YVTN repeat-like/Quinoprotein amine dehydrogenase"/>
    <property type="match status" value="1"/>
</dbReference>
<evidence type="ECO:0000313" key="3">
    <source>
        <dbReference type="EMBL" id="GIQ86359.1"/>
    </source>
</evidence>
<dbReference type="InterPro" id="IPR015943">
    <property type="entry name" value="WD40/YVTN_repeat-like_dom_sf"/>
</dbReference>
<dbReference type="InterPro" id="IPR036322">
    <property type="entry name" value="WD40_repeat_dom_sf"/>
</dbReference>
<dbReference type="Proteomes" id="UP000265618">
    <property type="component" value="Unassembled WGS sequence"/>
</dbReference>
<dbReference type="SUPFAM" id="SSF50978">
    <property type="entry name" value="WD40 repeat-like"/>
    <property type="match status" value="1"/>
</dbReference>
<keyword evidence="1" id="KW-0853">WD repeat</keyword>
<evidence type="ECO:0000256" key="2">
    <source>
        <dbReference type="ARBA" id="ARBA00022737"/>
    </source>
</evidence>
<dbReference type="OrthoDB" id="6274823at2759"/>
<keyword evidence="4" id="KW-1185">Reference proteome</keyword>
<dbReference type="EMBL" id="BDIP01002482">
    <property type="protein sequence ID" value="GIQ86359.1"/>
    <property type="molecule type" value="Genomic_DNA"/>
</dbReference>
<dbReference type="PANTHER" id="PTHR11871">
    <property type="entry name" value="PROTEIN PHOSPHATASE PP2A REGULATORY SUBUNIT B"/>
    <property type="match status" value="1"/>
</dbReference>
<evidence type="ECO:0000313" key="4">
    <source>
        <dbReference type="Proteomes" id="UP000265618"/>
    </source>
</evidence>
<comment type="caution">
    <text evidence="3">The sequence shown here is derived from an EMBL/GenBank/DDBJ whole genome shotgun (WGS) entry which is preliminary data.</text>
</comment>
<dbReference type="AlphaFoldDB" id="A0A9K3D320"/>
<dbReference type="InterPro" id="IPR000009">
    <property type="entry name" value="PP2A_PR55"/>
</dbReference>
<dbReference type="GO" id="GO:0000159">
    <property type="term" value="C:protein phosphatase type 2A complex"/>
    <property type="evidence" value="ECO:0007669"/>
    <property type="project" value="InterPro"/>
</dbReference>
<gene>
    <name evidence="3" type="ORF">KIPB_008201</name>
</gene>
<protein>
    <submittedName>
        <fullName evidence="3">Protein phosphatase 2A regulatory subunit PR55</fullName>
    </submittedName>
</protein>
<evidence type="ECO:0000256" key="1">
    <source>
        <dbReference type="ARBA" id="ARBA00022574"/>
    </source>
</evidence>
<sequence>MGEVVFPEWRFCQVFGDNTPLEDVQEEDVITQIKFSRDGDYLAAGDIGGRIVVFQRSHRDREREREKQTKSKKRVTAEYSFHTEFQSHEPQFDSLRSIEIDQRINDIAWLKP</sequence>
<proteinExistence type="predicted"/>
<accession>A0A9K3D320</accession>
<dbReference type="PRINTS" id="PR00600">
    <property type="entry name" value="PP2APR55"/>
</dbReference>
<reference evidence="3 4" key="1">
    <citation type="journal article" date="2018" name="PLoS ONE">
        <title>The draft genome of Kipferlia bialata reveals reductive genome evolution in fornicate parasites.</title>
        <authorList>
            <person name="Tanifuji G."/>
            <person name="Takabayashi S."/>
            <person name="Kume K."/>
            <person name="Takagi M."/>
            <person name="Nakayama T."/>
            <person name="Kamikawa R."/>
            <person name="Inagaki Y."/>
            <person name="Hashimoto T."/>
        </authorList>
    </citation>
    <scope>NUCLEOTIDE SEQUENCE [LARGE SCALE GENOMIC DNA]</scope>
    <source>
        <strain evidence="3">NY0173</strain>
    </source>
</reference>
<name>A0A9K3D320_9EUKA</name>
<dbReference type="GO" id="GO:0019888">
    <property type="term" value="F:protein phosphatase regulator activity"/>
    <property type="evidence" value="ECO:0007669"/>
    <property type="project" value="InterPro"/>
</dbReference>
<keyword evidence="2" id="KW-0677">Repeat</keyword>
<feature type="non-terminal residue" evidence="3">
    <location>
        <position position="1"/>
    </location>
</feature>